<evidence type="ECO:0000313" key="6">
    <source>
        <dbReference type="EMBL" id="AZK44249.1"/>
    </source>
</evidence>
<dbReference type="RefSeq" id="WP_125164426.1">
    <property type="nucleotide sequence ID" value="NZ_CP034234.1"/>
</dbReference>
<dbReference type="GO" id="GO:0006412">
    <property type="term" value="P:translation"/>
    <property type="evidence" value="ECO:0007669"/>
    <property type="project" value="UniProtKB-UniRule"/>
</dbReference>
<name>A0A3Q8S7K1_9FIRM</name>
<dbReference type="NCBIfam" id="TIGR01023">
    <property type="entry name" value="rpmG_bact"/>
    <property type="match status" value="1"/>
</dbReference>
<dbReference type="GO" id="GO:1990904">
    <property type="term" value="C:ribonucleoprotein complex"/>
    <property type="evidence" value="ECO:0007669"/>
    <property type="project" value="UniProtKB-KW"/>
</dbReference>
<dbReference type="GO" id="GO:0003735">
    <property type="term" value="F:structural constituent of ribosome"/>
    <property type="evidence" value="ECO:0007669"/>
    <property type="project" value="InterPro"/>
</dbReference>
<protein>
    <recommendedName>
        <fullName evidence="4 5">Large ribosomal subunit protein bL33</fullName>
    </recommendedName>
</protein>
<accession>A0A3Q8S7K1</accession>
<keyword evidence="7" id="KW-1185">Reference proteome</keyword>
<dbReference type="PANTHER" id="PTHR43168">
    <property type="entry name" value="50S RIBOSOMAL PROTEIN L33, CHLOROPLASTIC"/>
    <property type="match status" value="1"/>
</dbReference>
<comment type="similarity">
    <text evidence="1 5">Belongs to the bacterial ribosomal protein bL33 family.</text>
</comment>
<dbReference type="GO" id="GO:0005840">
    <property type="term" value="C:ribosome"/>
    <property type="evidence" value="ECO:0007669"/>
    <property type="project" value="UniProtKB-KW"/>
</dbReference>
<dbReference type="AlphaFoldDB" id="A0A3Q8S7K1"/>
<keyword evidence="2 5" id="KW-0689">Ribosomal protein</keyword>
<dbReference type="SUPFAM" id="SSF57829">
    <property type="entry name" value="Zn-binding ribosomal proteins"/>
    <property type="match status" value="1"/>
</dbReference>
<dbReference type="KEGG" id="eri:EEI45_05350"/>
<dbReference type="HAMAP" id="MF_00294">
    <property type="entry name" value="Ribosomal_bL33"/>
    <property type="match status" value="1"/>
</dbReference>
<dbReference type="Proteomes" id="UP000278804">
    <property type="component" value="Chromosome"/>
</dbReference>
<dbReference type="InterPro" id="IPR011332">
    <property type="entry name" value="Ribosomal_zn-bd"/>
</dbReference>
<dbReference type="Gene3D" id="2.20.28.120">
    <property type="entry name" value="Ribosomal protein L33"/>
    <property type="match status" value="1"/>
</dbReference>
<dbReference type="Pfam" id="PF00471">
    <property type="entry name" value="Ribosomal_L33"/>
    <property type="match status" value="1"/>
</dbReference>
<evidence type="ECO:0000256" key="1">
    <source>
        <dbReference type="ARBA" id="ARBA00007596"/>
    </source>
</evidence>
<dbReference type="PANTHER" id="PTHR43168:SF2">
    <property type="entry name" value="LARGE RIBOSOMAL SUBUNIT PROTEIN BL33C"/>
    <property type="match status" value="1"/>
</dbReference>
<dbReference type="InterPro" id="IPR038584">
    <property type="entry name" value="Ribosomal_bL33_sf"/>
</dbReference>
<evidence type="ECO:0000313" key="7">
    <source>
        <dbReference type="Proteomes" id="UP000278804"/>
    </source>
</evidence>
<evidence type="ECO:0000256" key="2">
    <source>
        <dbReference type="ARBA" id="ARBA00022980"/>
    </source>
</evidence>
<evidence type="ECO:0000256" key="5">
    <source>
        <dbReference type="HAMAP-Rule" id="MF_00294"/>
    </source>
</evidence>
<dbReference type="InterPro" id="IPR001705">
    <property type="entry name" value="Ribosomal_bL33"/>
</dbReference>
<dbReference type="NCBIfam" id="NF001764">
    <property type="entry name" value="PRK00504.1"/>
    <property type="match status" value="1"/>
</dbReference>
<dbReference type="EMBL" id="CP034234">
    <property type="protein sequence ID" value="AZK44249.1"/>
    <property type="molecule type" value="Genomic_DNA"/>
</dbReference>
<evidence type="ECO:0000256" key="4">
    <source>
        <dbReference type="ARBA" id="ARBA00035176"/>
    </source>
</evidence>
<gene>
    <name evidence="5 6" type="primary">rpmG</name>
    <name evidence="6" type="ORF">EEI45_05350</name>
</gene>
<sequence>MRTQAILVCTECGDENYHTSRNKKVQLERMEVTKYCPRERKHTLHKEKK</sequence>
<reference evidence="6 7" key="1">
    <citation type="journal article" date="2020" name="Int. J. Syst. Evol. Microbiol.">
        <title>Description of Erysipelothrix piscisicarius sp. nov., an emergent fish pathogen, and assessment of virulence using a tiger barb (Puntigrus tetrazona) infection model.</title>
        <authorList>
            <person name="Pomaranski E.K."/>
            <person name="Griffin M.J."/>
            <person name="Camus A.C."/>
            <person name="Armwood A.R."/>
            <person name="Shelley J."/>
            <person name="Waldbieser G.C."/>
            <person name="LaFrentz B.R."/>
            <person name="Garcia J.C."/>
            <person name="Yanong R."/>
            <person name="Soto E."/>
        </authorList>
    </citation>
    <scope>NUCLEOTIDE SEQUENCE [LARGE SCALE GENOMIC DNA]</scope>
    <source>
        <strain evidence="6 7">15TAL0474</strain>
    </source>
</reference>
<keyword evidence="3 5" id="KW-0687">Ribonucleoprotein</keyword>
<dbReference type="GO" id="GO:0005737">
    <property type="term" value="C:cytoplasm"/>
    <property type="evidence" value="ECO:0007669"/>
    <property type="project" value="UniProtKB-ARBA"/>
</dbReference>
<evidence type="ECO:0000256" key="3">
    <source>
        <dbReference type="ARBA" id="ARBA00023274"/>
    </source>
</evidence>
<organism evidence="6 7">
    <name type="scientific">Erysipelothrix piscisicarius</name>
    <dbReference type="NCBI Taxonomy" id="2485784"/>
    <lineage>
        <taxon>Bacteria</taxon>
        <taxon>Bacillati</taxon>
        <taxon>Bacillota</taxon>
        <taxon>Erysipelotrichia</taxon>
        <taxon>Erysipelotrichales</taxon>
        <taxon>Erysipelotrichaceae</taxon>
        <taxon>Erysipelothrix</taxon>
    </lineage>
</organism>
<dbReference type="NCBIfam" id="NF001860">
    <property type="entry name" value="PRK00595.1"/>
    <property type="match status" value="1"/>
</dbReference>
<proteinExistence type="inferred from homology"/>